<comment type="caution">
    <text evidence="9">The sequence shown here is derived from an EMBL/GenBank/DDBJ whole genome shotgun (WGS) entry which is preliminary data.</text>
</comment>
<sequence length="493" mass="56504">METWITLVITFLLAGLLHIARSFLRQREIGNRIPGPECGLFTDNRATICSAGSYAQFLVDLHTKYGSLARYWDGRELVVSIDDPKLLSEMKVLRLDKRVEGLNFLKGLMGGITFLKGDEAKERRRLLHGIFSRQPFEKLMPKFRQIVSNTFLDWEKSSTISDDGSFEVVLEPYTHQIWMSMNDYNVFGEASSHQTLGKKMEITLKFLGHLRYTRIFPFSSTWRQKRHLLSEVHHEVDELVTKELQRRKHGEEIHDKPGDLMSLLFSAKNSDGSPVFTKQEIQEEILTFVFGTFENDVILNNTLWHLAINPECQTTAREEIIKICGLHTPPTEISHISQLSYVRASIRESLRCIPTAIATWRVTNQDQNVGGHFIPKNTTIVIPMVAIHKNTKYWTDPEVYDPNRFLEKEKVAQEKEGAPSDGQHLAFVPFGLGVRGCLGQRYAIHAATLVISMILQKYEVLVSEKCRNIEREEHSLAMVAKNGTKLILRKLQK</sequence>
<gene>
    <name evidence="9" type="ORF">K7432_012889</name>
</gene>
<evidence type="ECO:0000256" key="5">
    <source>
        <dbReference type="ARBA" id="ARBA00023004"/>
    </source>
</evidence>
<dbReference type="PRINTS" id="PR00385">
    <property type="entry name" value="P450"/>
</dbReference>
<reference evidence="9 10" key="1">
    <citation type="submission" date="2023-04" db="EMBL/GenBank/DDBJ databases">
        <title>Genome of Basidiobolus ranarum AG-B5.</title>
        <authorList>
            <person name="Stajich J.E."/>
            <person name="Carter-House D."/>
            <person name="Gryganskyi A."/>
        </authorList>
    </citation>
    <scope>NUCLEOTIDE SEQUENCE [LARGE SCALE GENOMIC DNA]</scope>
    <source>
        <strain evidence="9 10">AG-B5</strain>
    </source>
</reference>
<dbReference type="PANTHER" id="PTHR24291:SF50">
    <property type="entry name" value="BIFUNCTIONAL ALBAFLAVENONE MONOOXYGENASE_TERPENE SYNTHASE"/>
    <property type="match status" value="1"/>
</dbReference>
<dbReference type="CDD" id="cd00302">
    <property type="entry name" value="cytochrome_P450"/>
    <property type="match status" value="1"/>
</dbReference>
<feature type="signal peptide" evidence="8">
    <location>
        <begin position="1"/>
        <end position="22"/>
    </location>
</feature>
<dbReference type="Pfam" id="PF00067">
    <property type="entry name" value="p450"/>
    <property type="match status" value="1"/>
</dbReference>
<dbReference type="Proteomes" id="UP001479436">
    <property type="component" value="Unassembled WGS sequence"/>
</dbReference>
<dbReference type="InterPro" id="IPR017972">
    <property type="entry name" value="Cyt_P450_CS"/>
</dbReference>
<comment type="similarity">
    <text evidence="1 7">Belongs to the cytochrome P450 family.</text>
</comment>
<evidence type="ECO:0000256" key="8">
    <source>
        <dbReference type="SAM" id="SignalP"/>
    </source>
</evidence>
<feature type="chain" id="PRO_5046853533" description="Cytochrome P450" evidence="8">
    <location>
        <begin position="23"/>
        <end position="493"/>
    </location>
</feature>
<dbReference type="SUPFAM" id="SSF48264">
    <property type="entry name" value="Cytochrome P450"/>
    <property type="match status" value="1"/>
</dbReference>
<evidence type="ECO:0000313" key="9">
    <source>
        <dbReference type="EMBL" id="KAK9695574.1"/>
    </source>
</evidence>
<evidence type="ECO:0000256" key="1">
    <source>
        <dbReference type="ARBA" id="ARBA00010617"/>
    </source>
</evidence>
<dbReference type="InterPro" id="IPR002401">
    <property type="entry name" value="Cyt_P450_E_grp-I"/>
</dbReference>
<evidence type="ECO:0000313" key="10">
    <source>
        <dbReference type="Proteomes" id="UP001479436"/>
    </source>
</evidence>
<dbReference type="PROSITE" id="PS00086">
    <property type="entry name" value="CYTOCHROME_P450"/>
    <property type="match status" value="1"/>
</dbReference>
<keyword evidence="5 7" id="KW-0408">Iron</keyword>
<dbReference type="PRINTS" id="PR00463">
    <property type="entry name" value="EP450I"/>
</dbReference>
<evidence type="ECO:0000256" key="7">
    <source>
        <dbReference type="RuleBase" id="RU000461"/>
    </source>
</evidence>
<keyword evidence="4 7" id="KW-0560">Oxidoreductase</keyword>
<keyword evidence="8" id="KW-0732">Signal</keyword>
<keyword evidence="3 7" id="KW-0479">Metal-binding</keyword>
<protein>
    <recommendedName>
        <fullName evidence="11">Cytochrome P450</fullName>
    </recommendedName>
</protein>
<evidence type="ECO:0000256" key="2">
    <source>
        <dbReference type="ARBA" id="ARBA00022617"/>
    </source>
</evidence>
<keyword evidence="2 7" id="KW-0349">Heme</keyword>
<name>A0ABR2VSH2_9FUNG</name>
<keyword evidence="10" id="KW-1185">Reference proteome</keyword>
<keyword evidence="6 7" id="KW-0503">Monooxygenase</keyword>
<dbReference type="InterPro" id="IPR050196">
    <property type="entry name" value="Cytochrome_P450_Monoox"/>
</dbReference>
<dbReference type="Gene3D" id="1.10.630.10">
    <property type="entry name" value="Cytochrome P450"/>
    <property type="match status" value="1"/>
</dbReference>
<evidence type="ECO:0000256" key="3">
    <source>
        <dbReference type="ARBA" id="ARBA00022723"/>
    </source>
</evidence>
<dbReference type="EMBL" id="JASJQH010008061">
    <property type="protein sequence ID" value="KAK9695574.1"/>
    <property type="molecule type" value="Genomic_DNA"/>
</dbReference>
<organism evidence="9 10">
    <name type="scientific">Basidiobolus ranarum</name>
    <dbReference type="NCBI Taxonomy" id="34480"/>
    <lineage>
        <taxon>Eukaryota</taxon>
        <taxon>Fungi</taxon>
        <taxon>Fungi incertae sedis</taxon>
        <taxon>Zoopagomycota</taxon>
        <taxon>Entomophthoromycotina</taxon>
        <taxon>Basidiobolomycetes</taxon>
        <taxon>Basidiobolales</taxon>
        <taxon>Basidiobolaceae</taxon>
        <taxon>Basidiobolus</taxon>
    </lineage>
</organism>
<evidence type="ECO:0000256" key="6">
    <source>
        <dbReference type="ARBA" id="ARBA00023033"/>
    </source>
</evidence>
<dbReference type="InterPro" id="IPR036396">
    <property type="entry name" value="Cyt_P450_sf"/>
</dbReference>
<dbReference type="PANTHER" id="PTHR24291">
    <property type="entry name" value="CYTOCHROME P450 FAMILY 4"/>
    <property type="match status" value="1"/>
</dbReference>
<evidence type="ECO:0008006" key="11">
    <source>
        <dbReference type="Google" id="ProtNLM"/>
    </source>
</evidence>
<accession>A0ABR2VSH2</accession>
<proteinExistence type="inferred from homology"/>
<evidence type="ECO:0000256" key="4">
    <source>
        <dbReference type="ARBA" id="ARBA00023002"/>
    </source>
</evidence>
<dbReference type="InterPro" id="IPR001128">
    <property type="entry name" value="Cyt_P450"/>
</dbReference>